<name>A0AA40GHD9_9HYME</name>
<reference evidence="1" key="1">
    <citation type="submission" date="2021-10" db="EMBL/GenBank/DDBJ databases">
        <title>Melipona bicolor Genome sequencing and assembly.</title>
        <authorList>
            <person name="Araujo N.S."/>
            <person name="Arias M.C."/>
        </authorList>
    </citation>
    <scope>NUCLEOTIDE SEQUENCE</scope>
    <source>
        <strain evidence="1">USP_2M_L1-L4_2017</strain>
        <tissue evidence="1">Whole body</tissue>
    </source>
</reference>
<sequence>PIYLLFSNKNKVGTISQKRELTDEWSSTVQPSPAFTKARRLTILTWYVFVAGPKQIPKPDDGFDNRHCVSHSERVLLRCPQTRREGTIMNASAHEWLENHISKVWRYRP</sequence>
<evidence type="ECO:0000313" key="1">
    <source>
        <dbReference type="EMBL" id="KAK1137878.1"/>
    </source>
</evidence>
<accession>A0AA40GHD9</accession>
<proteinExistence type="predicted"/>
<dbReference type="EMBL" id="JAHYIQ010000001">
    <property type="protein sequence ID" value="KAK1137878.1"/>
    <property type="molecule type" value="Genomic_DNA"/>
</dbReference>
<feature type="non-terminal residue" evidence="1">
    <location>
        <position position="1"/>
    </location>
</feature>
<dbReference type="Proteomes" id="UP001177670">
    <property type="component" value="Unassembled WGS sequence"/>
</dbReference>
<gene>
    <name evidence="1" type="ORF">K0M31_002372</name>
</gene>
<dbReference type="AlphaFoldDB" id="A0AA40GHD9"/>
<protein>
    <submittedName>
        <fullName evidence="1">Uncharacterized protein</fullName>
    </submittedName>
</protein>
<evidence type="ECO:0000313" key="2">
    <source>
        <dbReference type="Proteomes" id="UP001177670"/>
    </source>
</evidence>
<comment type="caution">
    <text evidence="1">The sequence shown here is derived from an EMBL/GenBank/DDBJ whole genome shotgun (WGS) entry which is preliminary data.</text>
</comment>
<organism evidence="1 2">
    <name type="scientific">Melipona bicolor</name>
    <dbReference type="NCBI Taxonomy" id="60889"/>
    <lineage>
        <taxon>Eukaryota</taxon>
        <taxon>Metazoa</taxon>
        <taxon>Ecdysozoa</taxon>
        <taxon>Arthropoda</taxon>
        <taxon>Hexapoda</taxon>
        <taxon>Insecta</taxon>
        <taxon>Pterygota</taxon>
        <taxon>Neoptera</taxon>
        <taxon>Endopterygota</taxon>
        <taxon>Hymenoptera</taxon>
        <taxon>Apocrita</taxon>
        <taxon>Aculeata</taxon>
        <taxon>Apoidea</taxon>
        <taxon>Anthophila</taxon>
        <taxon>Apidae</taxon>
        <taxon>Melipona</taxon>
    </lineage>
</organism>
<keyword evidence="2" id="KW-1185">Reference proteome</keyword>